<feature type="compositionally biased region" description="Basic and acidic residues" evidence="2">
    <location>
        <begin position="1396"/>
        <end position="1414"/>
    </location>
</feature>
<sequence length="1468" mass="150869">MATRLAASMSPPRTTARPARAPPRRRPSPRDAGMPSGAAGATPRYLMAQAGAAGVHAAISMQAAGLDAHATPGIDVEQAVARSTEALVCLPDGAGEEAFADESMLAEDQEADGVPPEGEAEPPPGEEAGAGGGEGGEGEAEGAPGGAPGQAGAGAAGGRGARAGAAGGGEVSPDDVVSSLDRDGPQEAPPLDLSELQALGTGDLALIDTELVEHQRWAGALAHVGAAESVDRAAFIAEQAGSGFLTGAASGFGMGLVLGLATRAVPVLGPIAGGAMALHGLVEGWGQTTETIGRFGEGSDIYETLANSIDAISAIITVVSSILNIINGIVGVVQAAALVIAAGATVAAFFTFGATAGIAIAAGEVAVTCEEITVAIGEVTMVLDGINAAVLQPTVLLFRALHAFTTQADPREVEADGSRISAAASQSGGALGGFVGAHLANVGAPRPHQREQEMPPQTHETPPASEPPAVRFEEPAAPRADSGAPAEPVTPSRAPTELPVGPDGMPEIPGPPRLPEFEPLPDYGPELPAWQPEPSPYAPTERPPSLPEPATTPSRAPTEPATTPSRAPTEPAPRPMTDEAVAPAAAAQPPEQLSFPGFDTPPAPAAAAAPPAPAAAGAPATGGRLEPVTPPLELHGFSGTEAVPQALEHGGIGTYKVAVDAPHPFALESNPPGAPGATRGGGRMPQTGREAAGVYLEHVSPAATMNEVLPGHELHGPQGQRRGGADTKEALTMSLPEQVKPLKDAADAALLAEVRGRRLQGESVSPVEVQSRSTQILQDAIAGSGTTTVPPEQVGKIFLAETEQFQSSRYGNQEVRPGEPLPQGHPLRDAPQSEIDAHIDRLFGGHTAEPGTQLPLPGFEQLAPRPAAPVPEQLSLGLPEMAPPGQMALPFPEPGAPRPMAEQRVPTRSTRQLTPEEYNAAVDRLVGMGVPRDQISPGEMTAFHPDAAGGGGRITVGPDLNPLPPEQRPTGLRNPANAAAGPEAVLAHEAIGHREAEIAGEVRADPWHEEFQASARAALHGDLPPDQRQILMQDAAARRRFAPDDDTIYVWTGRPGVPEAPGATPARPPEQFRPQDQLPSVIVDPSLLAPQAGGPPRPMTEPAATGPQAQPSAQPQATAPRPAPAPVPSGAARPTAPGAPGWGMRARQVGALFLPQVFGGGGEAPTPAQQEAAHRAQFTADNQPATGVERVSPEYQPPPGTPEQLEQMKQEIANLLADRARAEQEAQHQSERVAQCDANSGPLEQTVSDAAQGISAVQAQQQSVAAHEAANQAQQQRQQEAQGLVSGYPSRATGLAVLSGPLAAWEGFTSLASHLPGDAGDKMLEMNAEARRMQEAFGEMGAQMVGLDSAQPERAASLQGDATRLDATGSQAQTSEADLRSAHAGARGLQQSNEQARGEAERLEAGAQEQERSLADAAAQRQQEAQTLAEQMQAWAQEHRAARQRAIEQTMERLRGEGKQNVRLEGSG</sequence>
<evidence type="ECO:0000256" key="2">
    <source>
        <dbReference type="SAM" id="MobiDB-lite"/>
    </source>
</evidence>
<evidence type="ECO:0000256" key="1">
    <source>
        <dbReference type="SAM" id="Coils"/>
    </source>
</evidence>
<proteinExistence type="predicted"/>
<keyword evidence="3" id="KW-0812">Transmembrane</keyword>
<dbReference type="EMBL" id="JAEQND010000001">
    <property type="protein sequence ID" value="MBL0424009.1"/>
    <property type="molecule type" value="Genomic_DNA"/>
</dbReference>
<feature type="region of interest" description="Disordered" evidence="2">
    <location>
        <begin position="1157"/>
        <end position="1201"/>
    </location>
</feature>
<comment type="caution">
    <text evidence="4">The sequence shown here is derived from an EMBL/GenBank/DDBJ whole genome shotgun (WGS) entry which is preliminary data.</text>
</comment>
<feature type="compositionally biased region" description="Low complexity" evidence="2">
    <location>
        <begin position="580"/>
        <end position="590"/>
    </location>
</feature>
<evidence type="ECO:0000313" key="4">
    <source>
        <dbReference type="EMBL" id="MBL0424009.1"/>
    </source>
</evidence>
<feature type="compositionally biased region" description="Gly residues" evidence="2">
    <location>
        <begin position="143"/>
        <end position="170"/>
    </location>
</feature>
<evidence type="ECO:0000313" key="5">
    <source>
        <dbReference type="Proteomes" id="UP000622707"/>
    </source>
</evidence>
<feature type="region of interest" description="Disordered" evidence="2">
    <location>
        <begin position="1047"/>
        <end position="1074"/>
    </location>
</feature>
<feature type="compositionally biased region" description="Low complexity" evidence="2">
    <location>
        <begin position="1415"/>
        <end position="1431"/>
    </location>
</feature>
<feature type="region of interest" description="Disordered" evidence="2">
    <location>
        <begin position="1"/>
        <end position="40"/>
    </location>
</feature>
<feature type="compositionally biased region" description="Pro residues" evidence="2">
    <location>
        <begin position="531"/>
        <end position="547"/>
    </location>
</feature>
<keyword evidence="1" id="KW-0175">Coiled coil</keyword>
<gene>
    <name evidence="4" type="ORF">JI746_02725</name>
</gene>
<keyword evidence="3" id="KW-0472">Membrane</keyword>
<feature type="region of interest" description="Disordered" evidence="2">
    <location>
        <begin position="808"/>
        <end position="830"/>
    </location>
</feature>
<organism evidence="4 5">
    <name type="scientific">Ramlibacter alkalitolerans</name>
    <dbReference type="NCBI Taxonomy" id="2039631"/>
    <lineage>
        <taxon>Bacteria</taxon>
        <taxon>Pseudomonadati</taxon>
        <taxon>Pseudomonadota</taxon>
        <taxon>Betaproteobacteria</taxon>
        <taxon>Burkholderiales</taxon>
        <taxon>Comamonadaceae</taxon>
        <taxon>Ramlibacter</taxon>
    </lineage>
</organism>
<dbReference type="Proteomes" id="UP000622707">
    <property type="component" value="Unassembled WGS sequence"/>
</dbReference>
<feature type="compositionally biased region" description="Basic and acidic residues" evidence="2">
    <location>
        <begin position="1450"/>
        <end position="1462"/>
    </location>
</feature>
<feature type="transmembrane region" description="Helical" evidence="3">
    <location>
        <begin position="337"/>
        <end position="362"/>
    </location>
</feature>
<feature type="coiled-coil region" evidence="1">
    <location>
        <begin position="1205"/>
        <end position="1239"/>
    </location>
</feature>
<feature type="region of interest" description="Disordered" evidence="2">
    <location>
        <begin position="107"/>
        <end position="193"/>
    </location>
</feature>
<name>A0ABS1JIH2_9BURK</name>
<feature type="compositionally biased region" description="Low complexity" evidence="2">
    <location>
        <begin position="10"/>
        <end position="19"/>
    </location>
</feature>
<feature type="compositionally biased region" description="Low complexity" evidence="2">
    <location>
        <begin position="605"/>
        <end position="619"/>
    </location>
</feature>
<accession>A0ABS1JIH2</accession>
<feature type="compositionally biased region" description="Polar residues" evidence="2">
    <location>
        <begin position="551"/>
        <end position="566"/>
    </location>
</feature>
<feature type="compositionally biased region" description="Low complexity" evidence="2">
    <location>
        <begin position="1102"/>
        <end position="1120"/>
    </location>
</feature>
<evidence type="ECO:0008006" key="6">
    <source>
        <dbReference type="Google" id="ProtNLM"/>
    </source>
</evidence>
<reference evidence="4 5" key="1">
    <citation type="journal article" date="2017" name="Int. J. Syst. Evol. Microbiol.">
        <title>Ramlibacter alkalitolerans sp. nov., alkali-tolerant bacterium isolated from soil of ginseng.</title>
        <authorList>
            <person name="Lee D.H."/>
            <person name="Cha C.J."/>
        </authorList>
    </citation>
    <scope>NUCLEOTIDE SEQUENCE [LARGE SCALE GENOMIC DNA]</scope>
    <source>
        <strain evidence="4 5">KACC 19305</strain>
    </source>
</reference>
<feature type="region of interest" description="Disordered" evidence="2">
    <location>
        <begin position="444"/>
        <end position="641"/>
    </location>
</feature>
<feature type="compositionally biased region" description="Low complexity" evidence="2">
    <location>
        <begin position="1128"/>
        <end position="1143"/>
    </location>
</feature>
<keyword evidence="5" id="KW-1185">Reference proteome</keyword>
<protein>
    <recommendedName>
        <fullName evidence="6">DUF4781 domain-containing protein</fullName>
    </recommendedName>
</protein>
<keyword evidence="3" id="KW-1133">Transmembrane helix</keyword>
<feature type="transmembrane region" description="Helical" evidence="3">
    <location>
        <begin position="311"/>
        <end position="330"/>
    </location>
</feature>
<dbReference type="RefSeq" id="WP_201687227.1">
    <property type="nucleotide sequence ID" value="NZ_JAEQND010000001.1"/>
</dbReference>
<feature type="region of interest" description="Disordered" evidence="2">
    <location>
        <begin position="1368"/>
        <end position="1468"/>
    </location>
</feature>
<feature type="region of interest" description="Disordered" evidence="2">
    <location>
        <begin position="1086"/>
        <end position="1143"/>
    </location>
</feature>
<evidence type="ECO:0000256" key="3">
    <source>
        <dbReference type="SAM" id="Phobius"/>
    </source>
</evidence>